<feature type="chain" id="PRO_5006621536" evidence="1">
    <location>
        <begin position="25"/>
        <end position="635"/>
    </location>
</feature>
<dbReference type="EMBL" id="CYKH01000264">
    <property type="protein sequence ID" value="CUF20591.1"/>
    <property type="molecule type" value="Genomic_DNA"/>
</dbReference>
<evidence type="ECO:0000313" key="2">
    <source>
        <dbReference type="EMBL" id="CUF20591.1"/>
    </source>
</evidence>
<dbReference type="Proteomes" id="UP000051952">
    <property type="component" value="Unassembled WGS sequence"/>
</dbReference>
<keyword evidence="1" id="KW-0732">Signal</keyword>
<accession>A0A0S4IQM1</accession>
<protein>
    <submittedName>
        <fullName evidence="2">Membrane-associated protein, putative</fullName>
    </submittedName>
</protein>
<keyword evidence="3" id="KW-1185">Reference proteome</keyword>
<evidence type="ECO:0000256" key="1">
    <source>
        <dbReference type="SAM" id="SignalP"/>
    </source>
</evidence>
<gene>
    <name evidence="2" type="ORF">BSAL_60150</name>
</gene>
<dbReference type="AlphaFoldDB" id="A0A0S4IQM1"/>
<proteinExistence type="predicted"/>
<sequence length="635" mass="68120">MPLVVRYLFFAAAILHLLMVVVSGERTALHCTTANYTNATVLIVFAGQYDVSCIGSFEWFVWVIGCASNGTINSRVVSIRLLNSPIQVIISDNTTLLSSSTTAHNATLAGCSVDITYLSDTVVPIASSNVTYPPVYVSSTSFMGNISVVLVATLYLEGAFIFITGNISGGIESVTLRCDQGSSIVCANNSYIICSPIQGTSLIVLAPGCPQIGALSVHLNGTNVTGSMWLRTASTSSASSFSFALVDHYTLASLTPRSTSVVVKDVQGLMVMSTVLAVRTIFPGTPPLFALDGYGVQRVSVIVENSTMTADPSKFDPMFFLKNAVSLQLTLISVSCTGHVLSAVVPETNDSISSEGAMLWPIIIHVVNSSLRTAGKSFFFNIPNTFNGTVLGRSVVSTSAVKSTFVLEGTDAELLQFVAFSSSSTLPPLLFTVSIVLSQCTINTTLNSVKLLYTSSFGQPPILHNSSIVFEDSVVYQTWETFVNLFGTDTPPVPLIQMELNKTSIVFTRCNILVQQISSPTTPSVALLLSINNAMTTSSLHFINSSIIVATKPVLPLRTFPISVNAMSSSNITVTNTTLTNLLALVQLRNISKFKDFFFNFPTFTFAEQAVTFRVTGATPLPSHRIMMRDARGKK</sequence>
<dbReference type="VEuPathDB" id="TriTrypDB:BSAL_60150"/>
<name>A0A0S4IQM1_BODSA</name>
<organism evidence="2 3">
    <name type="scientific">Bodo saltans</name>
    <name type="common">Flagellated protozoan</name>
    <dbReference type="NCBI Taxonomy" id="75058"/>
    <lineage>
        <taxon>Eukaryota</taxon>
        <taxon>Discoba</taxon>
        <taxon>Euglenozoa</taxon>
        <taxon>Kinetoplastea</taxon>
        <taxon>Metakinetoplastina</taxon>
        <taxon>Eubodonida</taxon>
        <taxon>Bodonidae</taxon>
        <taxon>Bodo</taxon>
    </lineage>
</organism>
<evidence type="ECO:0000313" key="3">
    <source>
        <dbReference type="Proteomes" id="UP000051952"/>
    </source>
</evidence>
<feature type="signal peptide" evidence="1">
    <location>
        <begin position="1"/>
        <end position="24"/>
    </location>
</feature>
<reference evidence="3" key="1">
    <citation type="submission" date="2015-09" db="EMBL/GenBank/DDBJ databases">
        <authorList>
            <consortium name="Pathogen Informatics"/>
        </authorList>
    </citation>
    <scope>NUCLEOTIDE SEQUENCE [LARGE SCALE GENOMIC DNA]</scope>
    <source>
        <strain evidence="3">Lake Konstanz</strain>
    </source>
</reference>